<dbReference type="InterPro" id="IPR003715">
    <property type="entry name" value="Poly_export_N"/>
</dbReference>
<feature type="domain" description="Polysaccharide export protein N-terminal" evidence="4">
    <location>
        <begin position="203"/>
        <end position="268"/>
    </location>
</feature>
<feature type="domain" description="Soluble ligand binding" evidence="5">
    <location>
        <begin position="282"/>
        <end position="331"/>
    </location>
</feature>
<evidence type="ECO:0000259" key="4">
    <source>
        <dbReference type="Pfam" id="PF02563"/>
    </source>
</evidence>
<dbReference type="Pfam" id="PF10531">
    <property type="entry name" value="SLBB"/>
    <property type="match status" value="4"/>
</dbReference>
<organism evidence="6 7">
    <name type="scientific">Prevotella scopos JCM 17725</name>
    <dbReference type="NCBI Taxonomy" id="1236518"/>
    <lineage>
        <taxon>Bacteria</taxon>
        <taxon>Pseudomonadati</taxon>
        <taxon>Bacteroidota</taxon>
        <taxon>Bacteroidia</taxon>
        <taxon>Bacteroidales</taxon>
        <taxon>Prevotellaceae</taxon>
        <taxon>Prevotella</taxon>
    </lineage>
</organism>
<accession>A0AAX2F3I1</accession>
<comment type="caution">
    <text evidence="6">The sequence shown here is derived from an EMBL/GenBank/DDBJ whole genome shotgun (WGS) entry which is preliminary data.</text>
</comment>
<dbReference type="InterPro" id="IPR019554">
    <property type="entry name" value="Soluble_ligand-bd"/>
</dbReference>
<evidence type="ECO:0000313" key="7">
    <source>
        <dbReference type="Proteomes" id="UP000184105"/>
    </source>
</evidence>
<evidence type="ECO:0000256" key="3">
    <source>
        <dbReference type="SAM" id="SignalP"/>
    </source>
</evidence>
<dbReference type="InterPro" id="IPR049712">
    <property type="entry name" value="Poly_export"/>
</dbReference>
<reference evidence="6 7" key="1">
    <citation type="submission" date="2016-11" db="EMBL/GenBank/DDBJ databases">
        <authorList>
            <person name="Varghese N."/>
            <person name="Submissions S."/>
        </authorList>
    </citation>
    <scope>NUCLEOTIDE SEQUENCE [LARGE SCALE GENOMIC DNA]</scope>
    <source>
        <strain evidence="6 7">DSM 22613</strain>
    </source>
</reference>
<feature type="chain" id="PRO_5043903734" evidence="3">
    <location>
        <begin position="20"/>
        <end position="885"/>
    </location>
</feature>
<gene>
    <name evidence="6" type="ORF">SAMN05444364_11133</name>
</gene>
<dbReference type="PANTHER" id="PTHR33619">
    <property type="entry name" value="POLYSACCHARIDE EXPORT PROTEIN GFCE-RELATED"/>
    <property type="match status" value="1"/>
</dbReference>
<keyword evidence="7" id="KW-1185">Reference proteome</keyword>
<feature type="compositionally biased region" description="Polar residues" evidence="2">
    <location>
        <begin position="90"/>
        <end position="102"/>
    </location>
</feature>
<feature type="region of interest" description="Disordered" evidence="2">
    <location>
        <begin position="120"/>
        <end position="141"/>
    </location>
</feature>
<dbReference type="SUPFAM" id="SSF142984">
    <property type="entry name" value="Nqo1 middle domain-like"/>
    <property type="match status" value="1"/>
</dbReference>
<dbReference type="EMBL" id="FQWA01000011">
    <property type="protein sequence ID" value="SHF81509.1"/>
    <property type="molecule type" value="Genomic_DNA"/>
</dbReference>
<evidence type="ECO:0000259" key="5">
    <source>
        <dbReference type="Pfam" id="PF10531"/>
    </source>
</evidence>
<dbReference type="AlphaFoldDB" id="A0AAX2F3I1"/>
<dbReference type="Pfam" id="PF02563">
    <property type="entry name" value="Poly_export"/>
    <property type="match status" value="1"/>
</dbReference>
<dbReference type="RefSeq" id="WP_025837636.1">
    <property type="nucleotide sequence ID" value="NZ_BAKP01000009.1"/>
</dbReference>
<feature type="domain" description="Soluble ligand binding" evidence="5">
    <location>
        <begin position="366"/>
        <end position="416"/>
    </location>
</feature>
<feature type="region of interest" description="Disordered" evidence="2">
    <location>
        <begin position="75"/>
        <end position="106"/>
    </location>
</feature>
<dbReference type="Gene3D" id="3.10.560.10">
    <property type="entry name" value="Outer membrane lipoprotein wza domain like"/>
    <property type="match status" value="6"/>
</dbReference>
<feature type="domain" description="Soluble ligand binding" evidence="5">
    <location>
        <begin position="540"/>
        <end position="586"/>
    </location>
</feature>
<name>A0AAX2F3I1_9BACT</name>
<sequence length="885" mass="97724">MKKYILFILLALCSLNGFAQSSMTDSQVMDFVMKEHKKGTPQSQIVTKLMQSGVDISQIRRVRNSYEKMQKGNAAFGAVKEGTTTDRSRTNNGQTNPNTTSGKSKRQIAEETLKDYNDNEQVGDRYSEGRITPDRSLTNTYNENDGEFLKMQSEMNDWMPQDTAAMYKNLLKQLSRNRKRVWGRDIFNNKSLSFEPNMNMALPRNYHIGPGDAVFIDIYGASQKSYQTTVAPDGYITLEGFGPIQVSGLTVGQANNRIREKIGKRFSSSNIRLSVGQTHTIMVNVVGEVKTPGTYTLSSFATVFNALYMAGGIGDLGTLRNIKVYRGGTLISTVDVYDFLRRGHLSGNVRLADNDVIVVGPYEMLAQVSGKVKRPMFYEMKRGESLGTLIGYAGGFAGDAYTRSVRVRRKTGRQYSIFNVNEFDMRNFRVADEDSVSVDSVIPRYENMVEIKGAVFRPGMYEVGGRINSVRGLIEAADGLTEVAFAPHAVLHRKKADRTLEVISVDVEGILTGRVADIPLQNEDILFIPTRTDAQVQRTITIHGEVLYPGVYQYADNESLEDFILQAGGLKQSASTVRVDVSRRITNSQALTPDSIIARTYSFALRDGFVIEGAPGFVLEPYDEVYVRKSPGTTNQQNVSIEGEVVFGGSYTLTSRRMRLSDIYKAAGGVTENGYIKGARLERRTTPSERIRMENAYKMQMEQQRKNLINFAVKTKDAGVIQALQEGDGKTAKEGDKKPLEKFQAPDVYPVGIELDKAIANPGSDADIVLRAGDRIIIPQYNGTVKINGAVMYPNSVGYVEGKNVSYYIDQAGGFASDAKKSNTYILYMNGMLAKVGHNAKVRPGCEIIVPTKIQSKMSLAETLSIGSSAASIAAIIATIANLMK</sequence>
<evidence type="ECO:0000256" key="1">
    <source>
        <dbReference type="ARBA" id="ARBA00022729"/>
    </source>
</evidence>
<feature type="signal peptide" evidence="3">
    <location>
        <begin position="1"/>
        <end position="19"/>
    </location>
</feature>
<dbReference type="GO" id="GO:0015159">
    <property type="term" value="F:polysaccharide transmembrane transporter activity"/>
    <property type="evidence" value="ECO:0007669"/>
    <property type="project" value="InterPro"/>
</dbReference>
<protein>
    <submittedName>
        <fullName evidence="6">Protein involved in polysaccharide export, contains SLBB domain of the beta-grasp fold</fullName>
    </submittedName>
</protein>
<feature type="domain" description="Soluble ligand binding" evidence="5">
    <location>
        <begin position="785"/>
        <end position="823"/>
    </location>
</feature>
<feature type="compositionally biased region" description="Basic and acidic residues" evidence="2">
    <location>
        <begin position="120"/>
        <end position="133"/>
    </location>
</feature>
<keyword evidence="1 3" id="KW-0732">Signal</keyword>
<dbReference type="Proteomes" id="UP000184105">
    <property type="component" value="Unassembled WGS sequence"/>
</dbReference>
<dbReference type="Gene3D" id="3.30.1950.10">
    <property type="entry name" value="wza like domain"/>
    <property type="match status" value="1"/>
</dbReference>
<dbReference type="PANTHER" id="PTHR33619:SF3">
    <property type="entry name" value="POLYSACCHARIDE EXPORT PROTEIN GFCE-RELATED"/>
    <property type="match status" value="1"/>
</dbReference>
<proteinExistence type="predicted"/>
<evidence type="ECO:0000313" key="6">
    <source>
        <dbReference type="EMBL" id="SHF81509.1"/>
    </source>
</evidence>
<evidence type="ECO:0000256" key="2">
    <source>
        <dbReference type="SAM" id="MobiDB-lite"/>
    </source>
</evidence>